<dbReference type="EMBL" id="VAFM01000001">
    <property type="protein sequence ID" value="TKW62066.1"/>
    <property type="molecule type" value="Genomic_DNA"/>
</dbReference>
<dbReference type="AlphaFoldDB" id="A0A6N4R6C8"/>
<dbReference type="Proteomes" id="UP000320948">
    <property type="component" value="Unassembled WGS sequence"/>
</dbReference>
<protein>
    <submittedName>
        <fullName evidence="1">Uncharacterized protein</fullName>
    </submittedName>
</protein>
<reference evidence="1 2" key="1">
    <citation type="journal article" date="2017" name="Nat. Commun.">
        <title>In situ click chemistry generation of cyclooxygenase-2 inhibitors.</title>
        <authorList>
            <person name="Bhardwaj A."/>
            <person name="Kaur J."/>
            <person name="Wuest M."/>
            <person name="Wuest F."/>
        </authorList>
    </citation>
    <scope>NUCLEOTIDE SEQUENCE [LARGE SCALE GENOMIC DNA]</scope>
    <source>
        <strain evidence="1">S2_018_000_R2_106</strain>
    </source>
</reference>
<comment type="caution">
    <text evidence="1">The sequence shown here is derived from an EMBL/GenBank/DDBJ whole genome shotgun (WGS) entry which is preliminary data.</text>
</comment>
<proteinExistence type="predicted"/>
<name>A0A6N4R6C8_BLAVI</name>
<sequence length="194" mass="21287">MTTTFLGFFVNRATREEFVAPIEADDATIARMEFYSAYPESRFQLLTVYSRKELEHVLSGVDRWPGLPSKVQEPVRTDLSKVTASTRGLPPLPGQVQAKIEQVDAATDTQPMPAWMKSFVQQQQIKAAAAPKAQATSVLEQNMAAPKTSLQQVSLIEKLKAARGETMAAPKAEPTIVQQAKAGSVIDILKGMRK</sequence>
<organism evidence="1 2">
    <name type="scientific">Blastochloris viridis</name>
    <name type="common">Rhodopseudomonas viridis</name>
    <dbReference type="NCBI Taxonomy" id="1079"/>
    <lineage>
        <taxon>Bacteria</taxon>
        <taxon>Pseudomonadati</taxon>
        <taxon>Pseudomonadota</taxon>
        <taxon>Alphaproteobacteria</taxon>
        <taxon>Hyphomicrobiales</taxon>
        <taxon>Blastochloridaceae</taxon>
        <taxon>Blastochloris</taxon>
    </lineage>
</organism>
<evidence type="ECO:0000313" key="1">
    <source>
        <dbReference type="EMBL" id="TKW62066.1"/>
    </source>
</evidence>
<gene>
    <name evidence="1" type="ORF">DI628_05460</name>
</gene>
<evidence type="ECO:0000313" key="2">
    <source>
        <dbReference type="Proteomes" id="UP000320948"/>
    </source>
</evidence>
<accession>A0A6N4R6C8</accession>